<keyword evidence="2" id="KW-0472">Membrane</keyword>
<sequence>MFIGTPPFTFSKHGCYIWNVYQTLASLLIVASVDYVLILRVFALYPRNRFVRYLLQLVYLLEIITISVAVGLAVPGLEYDELCVVVSAPVTFLVAAGAPIAFQTLLFGFTIWKFIVALKSGWGNIPIMRLLVRDGTWAFILLFVILVSEALLYGFSTDAFSGVLYGWLNTTFSFCGYRILLNLNDLNVSQSRRPSSVTDPTNANIEFTTNFGFSVPTDTQNYELDSFRECGRTDHDQDESSEDISRGRNKGDAEDGEPTSSLHGYARIRTPNAPS</sequence>
<accession>A0A4Y7S9Z8</accession>
<name>A0A4Y7S9Z8_COPMI</name>
<feature type="transmembrane region" description="Helical" evidence="2">
    <location>
        <begin position="20"/>
        <end position="45"/>
    </location>
</feature>
<dbReference type="STRING" id="71717.A0A4Y7S9Z8"/>
<feature type="transmembrane region" description="Helical" evidence="2">
    <location>
        <begin position="162"/>
        <end position="183"/>
    </location>
</feature>
<dbReference type="EMBL" id="QPFP01000265">
    <property type="protein sequence ID" value="TEB18373.1"/>
    <property type="molecule type" value="Genomic_DNA"/>
</dbReference>
<keyword evidence="2" id="KW-0812">Transmembrane</keyword>
<gene>
    <name evidence="3" type="ORF">FA13DRAFT_1746048</name>
</gene>
<evidence type="ECO:0000256" key="2">
    <source>
        <dbReference type="SAM" id="Phobius"/>
    </source>
</evidence>
<evidence type="ECO:0000313" key="4">
    <source>
        <dbReference type="Proteomes" id="UP000298030"/>
    </source>
</evidence>
<proteinExistence type="predicted"/>
<protein>
    <submittedName>
        <fullName evidence="3">Uncharacterized protein</fullName>
    </submittedName>
</protein>
<dbReference type="AlphaFoldDB" id="A0A4Y7S9Z8"/>
<dbReference type="OrthoDB" id="2637653at2759"/>
<feature type="region of interest" description="Disordered" evidence="1">
    <location>
        <begin position="230"/>
        <end position="275"/>
    </location>
</feature>
<organism evidence="3 4">
    <name type="scientific">Coprinellus micaceus</name>
    <name type="common">Glistening ink-cap mushroom</name>
    <name type="synonym">Coprinus micaceus</name>
    <dbReference type="NCBI Taxonomy" id="71717"/>
    <lineage>
        <taxon>Eukaryota</taxon>
        <taxon>Fungi</taxon>
        <taxon>Dikarya</taxon>
        <taxon>Basidiomycota</taxon>
        <taxon>Agaricomycotina</taxon>
        <taxon>Agaricomycetes</taxon>
        <taxon>Agaricomycetidae</taxon>
        <taxon>Agaricales</taxon>
        <taxon>Agaricineae</taxon>
        <taxon>Psathyrellaceae</taxon>
        <taxon>Coprinellus</taxon>
    </lineage>
</organism>
<evidence type="ECO:0000313" key="3">
    <source>
        <dbReference type="EMBL" id="TEB18373.1"/>
    </source>
</evidence>
<feature type="transmembrane region" description="Helical" evidence="2">
    <location>
        <begin position="89"/>
        <end position="115"/>
    </location>
</feature>
<feature type="transmembrane region" description="Helical" evidence="2">
    <location>
        <begin position="57"/>
        <end position="77"/>
    </location>
</feature>
<comment type="caution">
    <text evidence="3">The sequence shown here is derived from an EMBL/GenBank/DDBJ whole genome shotgun (WGS) entry which is preliminary data.</text>
</comment>
<evidence type="ECO:0000256" key="1">
    <source>
        <dbReference type="SAM" id="MobiDB-lite"/>
    </source>
</evidence>
<keyword evidence="4" id="KW-1185">Reference proteome</keyword>
<feature type="compositionally biased region" description="Basic and acidic residues" evidence="1">
    <location>
        <begin position="243"/>
        <end position="253"/>
    </location>
</feature>
<keyword evidence="2" id="KW-1133">Transmembrane helix</keyword>
<reference evidence="3 4" key="1">
    <citation type="journal article" date="2019" name="Nat. Ecol. Evol.">
        <title>Megaphylogeny resolves global patterns of mushroom evolution.</title>
        <authorList>
            <person name="Varga T."/>
            <person name="Krizsan K."/>
            <person name="Foldi C."/>
            <person name="Dima B."/>
            <person name="Sanchez-Garcia M."/>
            <person name="Sanchez-Ramirez S."/>
            <person name="Szollosi G.J."/>
            <person name="Szarkandi J.G."/>
            <person name="Papp V."/>
            <person name="Albert L."/>
            <person name="Andreopoulos W."/>
            <person name="Angelini C."/>
            <person name="Antonin V."/>
            <person name="Barry K.W."/>
            <person name="Bougher N.L."/>
            <person name="Buchanan P."/>
            <person name="Buyck B."/>
            <person name="Bense V."/>
            <person name="Catcheside P."/>
            <person name="Chovatia M."/>
            <person name="Cooper J."/>
            <person name="Damon W."/>
            <person name="Desjardin D."/>
            <person name="Finy P."/>
            <person name="Geml J."/>
            <person name="Haridas S."/>
            <person name="Hughes K."/>
            <person name="Justo A."/>
            <person name="Karasinski D."/>
            <person name="Kautmanova I."/>
            <person name="Kiss B."/>
            <person name="Kocsube S."/>
            <person name="Kotiranta H."/>
            <person name="LaButti K.M."/>
            <person name="Lechner B.E."/>
            <person name="Liimatainen K."/>
            <person name="Lipzen A."/>
            <person name="Lukacs Z."/>
            <person name="Mihaltcheva S."/>
            <person name="Morgado L.N."/>
            <person name="Niskanen T."/>
            <person name="Noordeloos M.E."/>
            <person name="Ohm R.A."/>
            <person name="Ortiz-Santana B."/>
            <person name="Ovrebo C."/>
            <person name="Racz N."/>
            <person name="Riley R."/>
            <person name="Savchenko A."/>
            <person name="Shiryaev A."/>
            <person name="Soop K."/>
            <person name="Spirin V."/>
            <person name="Szebenyi C."/>
            <person name="Tomsovsky M."/>
            <person name="Tulloss R.E."/>
            <person name="Uehling J."/>
            <person name="Grigoriev I.V."/>
            <person name="Vagvolgyi C."/>
            <person name="Papp T."/>
            <person name="Martin F.M."/>
            <person name="Miettinen O."/>
            <person name="Hibbett D.S."/>
            <person name="Nagy L.G."/>
        </authorList>
    </citation>
    <scope>NUCLEOTIDE SEQUENCE [LARGE SCALE GENOMIC DNA]</scope>
    <source>
        <strain evidence="3 4">FP101781</strain>
    </source>
</reference>
<dbReference type="Proteomes" id="UP000298030">
    <property type="component" value="Unassembled WGS sequence"/>
</dbReference>
<feature type="transmembrane region" description="Helical" evidence="2">
    <location>
        <begin position="136"/>
        <end position="156"/>
    </location>
</feature>